<evidence type="ECO:0000313" key="3">
    <source>
        <dbReference type="Proteomes" id="UP000799423"/>
    </source>
</evidence>
<dbReference type="AlphaFoldDB" id="A0A6A7AZI8"/>
<reference evidence="2" key="1">
    <citation type="submission" date="2020-01" db="EMBL/GenBank/DDBJ databases">
        <authorList>
            <consortium name="DOE Joint Genome Institute"/>
            <person name="Haridas S."/>
            <person name="Albert R."/>
            <person name="Binder M."/>
            <person name="Bloem J."/>
            <person name="Labutti K."/>
            <person name="Salamov A."/>
            <person name="Andreopoulos B."/>
            <person name="Baker S.E."/>
            <person name="Barry K."/>
            <person name="Bills G."/>
            <person name="Bluhm B.H."/>
            <person name="Cannon C."/>
            <person name="Castanera R."/>
            <person name="Culley D.E."/>
            <person name="Daum C."/>
            <person name="Ezra D."/>
            <person name="Gonzalez J.B."/>
            <person name="Henrissat B."/>
            <person name="Kuo A."/>
            <person name="Liang C."/>
            <person name="Lipzen A."/>
            <person name="Lutzoni F."/>
            <person name="Magnuson J."/>
            <person name="Mondo S."/>
            <person name="Nolan M."/>
            <person name="Ohm R."/>
            <person name="Pangilinan J."/>
            <person name="Park H.-J."/>
            <person name="Ramirez L."/>
            <person name="Alfaro M."/>
            <person name="Sun H."/>
            <person name="Tritt A."/>
            <person name="Yoshinaga Y."/>
            <person name="Zwiers L.-H."/>
            <person name="Turgeon B.G."/>
            <person name="Goodwin S.B."/>
            <person name="Spatafora J.W."/>
            <person name="Crous P.W."/>
            <person name="Grigoriev I.V."/>
        </authorList>
    </citation>
    <scope>NUCLEOTIDE SEQUENCE</scope>
    <source>
        <strain evidence="2">IPT5</strain>
    </source>
</reference>
<keyword evidence="3" id="KW-1185">Reference proteome</keyword>
<evidence type="ECO:0008006" key="4">
    <source>
        <dbReference type="Google" id="ProtNLM"/>
    </source>
</evidence>
<sequence length="128" mass="13746">MNRGAACVTTRALRILASACLFHGCTSKPMAQHCSTMKRTMDVRTNILLICAVLTVAECTRRPSLTGFFAPVACQMSSSELRSLSAIAGAVAPKASNVHVNSQHNMRLVFSGCQWHGDQQVTEHSTGP</sequence>
<dbReference type="EMBL" id="MU006325">
    <property type="protein sequence ID" value="KAF2847499.1"/>
    <property type="molecule type" value="Genomic_DNA"/>
</dbReference>
<protein>
    <recommendedName>
        <fullName evidence="4">Secreted protein</fullName>
    </recommendedName>
</protein>
<accession>A0A6A7AZI8</accession>
<dbReference type="Proteomes" id="UP000799423">
    <property type="component" value="Unassembled WGS sequence"/>
</dbReference>
<gene>
    <name evidence="2" type="ORF">T440DRAFT_193100</name>
</gene>
<keyword evidence="1" id="KW-0732">Signal</keyword>
<proteinExistence type="predicted"/>
<feature type="chain" id="PRO_5025615321" description="Secreted protein" evidence="1">
    <location>
        <begin position="28"/>
        <end position="128"/>
    </location>
</feature>
<evidence type="ECO:0000256" key="1">
    <source>
        <dbReference type="SAM" id="SignalP"/>
    </source>
</evidence>
<feature type="signal peptide" evidence="1">
    <location>
        <begin position="1"/>
        <end position="27"/>
    </location>
</feature>
<evidence type="ECO:0000313" key="2">
    <source>
        <dbReference type="EMBL" id="KAF2847499.1"/>
    </source>
</evidence>
<organism evidence="2 3">
    <name type="scientific">Plenodomus tracheiphilus IPT5</name>
    <dbReference type="NCBI Taxonomy" id="1408161"/>
    <lineage>
        <taxon>Eukaryota</taxon>
        <taxon>Fungi</taxon>
        <taxon>Dikarya</taxon>
        <taxon>Ascomycota</taxon>
        <taxon>Pezizomycotina</taxon>
        <taxon>Dothideomycetes</taxon>
        <taxon>Pleosporomycetidae</taxon>
        <taxon>Pleosporales</taxon>
        <taxon>Pleosporineae</taxon>
        <taxon>Leptosphaeriaceae</taxon>
        <taxon>Plenodomus</taxon>
    </lineage>
</organism>
<name>A0A6A7AZI8_9PLEO</name>